<gene>
    <name evidence="1" type="ORF">SCALOS_LOCUS7443</name>
</gene>
<evidence type="ECO:0000313" key="1">
    <source>
        <dbReference type="EMBL" id="CAG8615200.1"/>
    </source>
</evidence>
<protein>
    <submittedName>
        <fullName evidence="1">5522_t:CDS:1</fullName>
    </submittedName>
</protein>
<name>A0ACA9N384_9GLOM</name>
<sequence>YKRKNPNLVPFNQIPQCLYNIDYCSIEERAEEHLKRRNPVELELNQKPMTIEENLSRNRVNEEEPI</sequence>
<organism evidence="1 2">
    <name type="scientific">Scutellospora calospora</name>
    <dbReference type="NCBI Taxonomy" id="85575"/>
    <lineage>
        <taxon>Eukaryota</taxon>
        <taxon>Fungi</taxon>
        <taxon>Fungi incertae sedis</taxon>
        <taxon>Mucoromycota</taxon>
        <taxon>Glomeromycotina</taxon>
        <taxon>Glomeromycetes</taxon>
        <taxon>Diversisporales</taxon>
        <taxon>Gigasporaceae</taxon>
        <taxon>Scutellospora</taxon>
    </lineage>
</organism>
<proteinExistence type="predicted"/>
<accession>A0ACA9N384</accession>
<evidence type="ECO:0000313" key="2">
    <source>
        <dbReference type="Proteomes" id="UP000789860"/>
    </source>
</evidence>
<comment type="caution">
    <text evidence="1">The sequence shown here is derived from an EMBL/GenBank/DDBJ whole genome shotgun (WGS) entry which is preliminary data.</text>
</comment>
<reference evidence="1" key="1">
    <citation type="submission" date="2021-06" db="EMBL/GenBank/DDBJ databases">
        <authorList>
            <person name="Kallberg Y."/>
            <person name="Tangrot J."/>
            <person name="Rosling A."/>
        </authorList>
    </citation>
    <scope>NUCLEOTIDE SEQUENCE</scope>
    <source>
        <strain evidence="1">AU212A</strain>
    </source>
</reference>
<keyword evidence="2" id="KW-1185">Reference proteome</keyword>
<feature type="non-terminal residue" evidence="1">
    <location>
        <position position="1"/>
    </location>
</feature>
<dbReference type="EMBL" id="CAJVPM010016632">
    <property type="protein sequence ID" value="CAG8615200.1"/>
    <property type="molecule type" value="Genomic_DNA"/>
</dbReference>
<dbReference type="Proteomes" id="UP000789860">
    <property type="component" value="Unassembled WGS sequence"/>
</dbReference>